<feature type="region of interest" description="Disordered" evidence="1">
    <location>
        <begin position="1"/>
        <end position="45"/>
    </location>
</feature>
<sequence length="192" mass="20465">MPSNPKDSKASQGKATPTKATPTKASPTKATPTKGTPTKKETLTGSVEGLMSLTVSEARLILLGAVHHDGNGKIDFEKVAERTNVAPASARRMHLKARSKLLEYEGRTNVTATTKTKRKATDNEDEEGDGASPAPPTKKPRGRKPKQAKPEPEVKDENGSDGQAREQAEVDGQLDDQLLSAVQQGEETEAEA</sequence>
<feature type="compositionally biased region" description="Basic residues" evidence="1">
    <location>
        <begin position="138"/>
        <end position="147"/>
    </location>
</feature>
<gene>
    <name evidence="2" type="ORF">N7456_004767</name>
</gene>
<feature type="compositionally biased region" description="Basic and acidic residues" evidence="1">
    <location>
        <begin position="148"/>
        <end position="168"/>
    </location>
</feature>
<feature type="compositionally biased region" description="Low complexity" evidence="1">
    <location>
        <begin position="14"/>
        <end position="36"/>
    </location>
</feature>
<protein>
    <submittedName>
        <fullName evidence="2">Uncharacterized protein</fullName>
    </submittedName>
</protein>
<reference evidence="2" key="1">
    <citation type="submission" date="2022-11" db="EMBL/GenBank/DDBJ databases">
        <authorList>
            <person name="Petersen C."/>
        </authorList>
    </citation>
    <scope>NUCLEOTIDE SEQUENCE</scope>
    <source>
        <strain evidence="2">IBT 30069</strain>
    </source>
</reference>
<dbReference type="Proteomes" id="UP001149165">
    <property type="component" value="Unassembled WGS sequence"/>
</dbReference>
<feature type="compositionally biased region" description="Polar residues" evidence="1">
    <location>
        <begin position="1"/>
        <end position="13"/>
    </location>
</feature>
<comment type="caution">
    <text evidence="2">The sequence shown here is derived from an EMBL/GenBank/DDBJ whole genome shotgun (WGS) entry which is preliminary data.</text>
</comment>
<proteinExistence type="predicted"/>
<accession>A0A9W9KJY0</accession>
<feature type="region of interest" description="Disordered" evidence="1">
    <location>
        <begin position="87"/>
        <end position="192"/>
    </location>
</feature>
<evidence type="ECO:0000313" key="2">
    <source>
        <dbReference type="EMBL" id="KAJ5108092.1"/>
    </source>
</evidence>
<keyword evidence="3" id="KW-1185">Reference proteome</keyword>
<dbReference type="OrthoDB" id="5403747at2759"/>
<dbReference type="AlphaFoldDB" id="A0A9W9KJY0"/>
<organism evidence="2 3">
    <name type="scientific">Penicillium angulare</name>
    <dbReference type="NCBI Taxonomy" id="116970"/>
    <lineage>
        <taxon>Eukaryota</taxon>
        <taxon>Fungi</taxon>
        <taxon>Dikarya</taxon>
        <taxon>Ascomycota</taxon>
        <taxon>Pezizomycotina</taxon>
        <taxon>Eurotiomycetes</taxon>
        <taxon>Eurotiomycetidae</taxon>
        <taxon>Eurotiales</taxon>
        <taxon>Aspergillaceae</taxon>
        <taxon>Penicillium</taxon>
    </lineage>
</organism>
<dbReference type="EMBL" id="JAPQKH010000003">
    <property type="protein sequence ID" value="KAJ5108092.1"/>
    <property type="molecule type" value="Genomic_DNA"/>
</dbReference>
<evidence type="ECO:0000313" key="3">
    <source>
        <dbReference type="Proteomes" id="UP001149165"/>
    </source>
</evidence>
<evidence type="ECO:0000256" key="1">
    <source>
        <dbReference type="SAM" id="MobiDB-lite"/>
    </source>
</evidence>
<name>A0A9W9KJY0_9EURO</name>
<reference evidence="2" key="2">
    <citation type="journal article" date="2023" name="IMA Fungus">
        <title>Comparative genomic study of the Penicillium genus elucidates a diverse pangenome and 15 lateral gene transfer events.</title>
        <authorList>
            <person name="Petersen C."/>
            <person name="Sorensen T."/>
            <person name="Nielsen M.R."/>
            <person name="Sondergaard T.E."/>
            <person name="Sorensen J.L."/>
            <person name="Fitzpatrick D.A."/>
            <person name="Frisvad J.C."/>
            <person name="Nielsen K.L."/>
        </authorList>
    </citation>
    <scope>NUCLEOTIDE SEQUENCE</scope>
    <source>
        <strain evidence="2">IBT 30069</strain>
    </source>
</reference>